<dbReference type="InterPro" id="IPR050529">
    <property type="entry name" value="CYP450_sterol_14alpha_dmase"/>
</dbReference>
<proteinExistence type="inferred from homology"/>
<gene>
    <name evidence="5" type="ORF">PG994_012811</name>
</gene>
<dbReference type="Proteomes" id="UP001480595">
    <property type="component" value="Unassembled WGS sequence"/>
</dbReference>
<keyword evidence="6" id="KW-1185">Reference proteome</keyword>
<dbReference type="GeneID" id="92097283"/>
<dbReference type="EMBL" id="JAQQWL010000013">
    <property type="protein sequence ID" value="KAK8042328.1"/>
    <property type="molecule type" value="Genomic_DNA"/>
</dbReference>
<evidence type="ECO:0000256" key="1">
    <source>
        <dbReference type="ARBA" id="ARBA00010617"/>
    </source>
</evidence>
<evidence type="ECO:0000256" key="3">
    <source>
        <dbReference type="ARBA" id="ARBA00022723"/>
    </source>
</evidence>
<dbReference type="PANTHER" id="PTHR24304">
    <property type="entry name" value="CYTOCHROME P450 FAMILY 7"/>
    <property type="match status" value="1"/>
</dbReference>
<reference evidence="5 6" key="1">
    <citation type="submission" date="2023-01" db="EMBL/GenBank/DDBJ databases">
        <title>Analysis of 21 Apiospora genomes using comparative genomics revels a genus with tremendous synthesis potential of carbohydrate active enzymes and secondary metabolites.</title>
        <authorList>
            <person name="Sorensen T."/>
        </authorList>
    </citation>
    <scope>NUCLEOTIDE SEQUENCE [LARGE SCALE GENOMIC DNA]</scope>
    <source>
        <strain evidence="5 6">CBS 135458</strain>
    </source>
</reference>
<evidence type="ECO:0000256" key="4">
    <source>
        <dbReference type="ARBA" id="ARBA00023004"/>
    </source>
</evidence>
<dbReference type="RefSeq" id="XP_066709181.1">
    <property type="nucleotide sequence ID" value="XM_066864220.1"/>
</dbReference>
<sequence length="172" mass="19800">MDLERDWFAASLLAPDTLWKLQAKYHGCLRETLAWGNLSATYVLTASEETRSKAAATKTVSLARFCQYTVSYCSTVTFFGRGLLELAPDFLHHYQEFETESWKIFYRLPPFIARRSHRGKNKGIEALVKYLELPDRERVDMEGIFKTITSELGYLGVDQHDIAAFVMVFVWA</sequence>
<organism evidence="5 6">
    <name type="scientific">Apiospora phragmitis</name>
    <dbReference type="NCBI Taxonomy" id="2905665"/>
    <lineage>
        <taxon>Eukaryota</taxon>
        <taxon>Fungi</taxon>
        <taxon>Dikarya</taxon>
        <taxon>Ascomycota</taxon>
        <taxon>Pezizomycotina</taxon>
        <taxon>Sordariomycetes</taxon>
        <taxon>Xylariomycetidae</taxon>
        <taxon>Amphisphaeriales</taxon>
        <taxon>Apiosporaceae</taxon>
        <taxon>Apiospora</taxon>
    </lineage>
</organism>
<accession>A0ABR1T6V7</accession>
<keyword evidence="2" id="KW-0349">Heme</keyword>
<evidence type="ECO:0000313" key="5">
    <source>
        <dbReference type="EMBL" id="KAK8042328.1"/>
    </source>
</evidence>
<comment type="caution">
    <text evidence="5">The sequence shown here is derived from an EMBL/GenBank/DDBJ whole genome shotgun (WGS) entry which is preliminary data.</text>
</comment>
<name>A0ABR1T6V7_9PEZI</name>
<comment type="similarity">
    <text evidence="1">Belongs to the cytochrome P450 family.</text>
</comment>
<keyword evidence="3" id="KW-0479">Metal-binding</keyword>
<evidence type="ECO:0000256" key="2">
    <source>
        <dbReference type="ARBA" id="ARBA00022617"/>
    </source>
</evidence>
<evidence type="ECO:0000313" key="6">
    <source>
        <dbReference type="Proteomes" id="UP001480595"/>
    </source>
</evidence>
<keyword evidence="4" id="KW-0408">Iron</keyword>
<dbReference type="PANTHER" id="PTHR24304:SF2">
    <property type="entry name" value="24-HYDROXYCHOLESTEROL 7-ALPHA-HYDROXYLASE"/>
    <property type="match status" value="1"/>
</dbReference>
<dbReference type="InterPro" id="IPR036396">
    <property type="entry name" value="Cyt_P450_sf"/>
</dbReference>
<dbReference type="Gene3D" id="1.10.630.10">
    <property type="entry name" value="Cytochrome P450"/>
    <property type="match status" value="1"/>
</dbReference>
<protein>
    <submittedName>
        <fullName evidence="5">Cytochrome P450</fullName>
    </submittedName>
</protein>